<evidence type="ECO:0000256" key="5">
    <source>
        <dbReference type="ARBA" id="ARBA00022840"/>
    </source>
</evidence>
<evidence type="ECO:0000256" key="8">
    <source>
        <dbReference type="PIRSR" id="PIRSR630616-3"/>
    </source>
</evidence>
<keyword evidence="1" id="KW-0723">Serine/threonine-protein kinase</keyword>
<evidence type="ECO:0000256" key="3">
    <source>
        <dbReference type="ARBA" id="ARBA00022741"/>
    </source>
</evidence>
<evidence type="ECO:0000256" key="1">
    <source>
        <dbReference type="ARBA" id="ARBA00022527"/>
    </source>
</evidence>
<dbReference type="SMART" id="SM00220">
    <property type="entry name" value="S_TKc"/>
    <property type="match status" value="1"/>
</dbReference>
<gene>
    <name evidence="11" type="ORF">PSON_ATCC_30995.1.T1530008</name>
</gene>
<dbReference type="InterPro" id="IPR008271">
    <property type="entry name" value="Ser/Thr_kinase_AS"/>
</dbReference>
<dbReference type="GO" id="GO:0005524">
    <property type="term" value="F:ATP binding"/>
    <property type="evidence" value="ECO:0007669"/>
    <property type="project" value="UniProtKB-KW"/>
</dbReference>
<dbReference type="OrthoDB" id="6513151at2759"/>
<dbReference type="GO" id="GO:0004674">
    <property type="term" value="F:protein serine/threonine kinase activity"/>
    <property type="evidence" value="ECO:0007669"/>
    <property type="project" value="UniProtKB-KW"/>
</dbReference>
<feature type="binding site" evidence="7">
    <location>
        <begin position="145"/>
        <end position="146"/>
    </location>
    <ligand>
        <name>ATP</name>
        <dbReference type="ChEBI" id="CHEBI:30616"/>
    </ligand>
</feature>
<feature type="binding site" evidence="7">
    <location>
        <position position="159"/>
    </location>
    <ligand>
        <name>ATP</name>
        <dbReference type="ChEBI" id="CHEBI:30616"/>
    </ligand>
</feature>
<protein>
    <recommendedName>
        <fullName evidence="10">Protein kinase domain-containing protein</fullName>
    </recommendedName>
</protein>
<evidence type="ECO:0000259" key="10">
    <source>
        <dbReference type="PROSITE" id="PS50011"/>
    </source>
</evidence>
<accession>A0A8S1RBL6</accession>
<keyword evidence="5 7" id="KW-0067">ATP-binding</keyword>
<dbReference type="InterPro" id="IPR000719">
    <property type="entry name" value="Prot_kinase_dom"/>
</dbReference>
<feature type="cross-link" description="Glycyl lysine isopeptide (Lys-Gly) (interchain with G-Cter in SUMO2)" evidence="8">
    <location>
        <position position="143"/>
    </location>
</feature>
<dbReference type="InterPro" id="IPR030616">
    <property type="entry name" value="Aur-like"/>
</dbReference>
<evidence type="ECO:0000313" key="11">
    <source>
        <dbReference type="EMBL" id="CAD8124672.1"/>
    </source>
</evidence>
<dbReference type="Pfam" id="PF00069">
    <property type="entry name" value="Pkinase"/>
    <property type="match status" value="1"/>
</dbReference>
<name>A0A8S1RBL6_9CILI</name>
<evidence type="ECO:0000313" key="12">
    <source>
        <dbReference type="Proteomes" id="UP000692954"/>
    </source>
</evidence>
<evidence type="ECO:0000256" key="2">
    <source>
        <dbReference type="ARBA" id="ARBA00022679"/>
    </source>
</evidence>
<dbReference type="EMBL" id="CAJJDN010000153">
    <property type="protein sequence ID" value="CAD8124672.1"/>
    <property type="molecule type" value="Genomic_DNA"/>
</dbReference>
<feature type="domain" description="Protein kinase" evidence="10">
    <location>
        <begin position="13"/>
        <end position="277"/>
    </location>
</feature>
<dbReference type="PANTHER" id="PTHR24350">
    <property type="entry name" value="SERINE/THREONINE-PROTEIN KINASE IAL-RELATED"/>
    <property type="match status" value="1"/>
</dbReference>
<keyword evidence="4" id="KW-0418">Kinase</keyword>
<reference evidence="11" key="1">
    <citation type="submission" date="2021-01" db="EMBL/GenBank/DDBJ databases">
        <authorList>
            <consortium name="Genoscope - CEA"/>
            <person name="William W."/>
        </authorList>
    </citation>
    <scope>NUCLEOTIDE SEQUENCE</scope>
</reference>
<feature type="region of interest" description="Disordered" evidence="9">
    <location>
        <begin position="329"/>
        <end position="354"/>
    </location>
</feature>
<evidence type="ECO:0000256" key="4">
    <source>
        <dbReference type="ARBA" id="ARBA00022777"/>
    </source>
</evidence>
<keyword evidence="3 7" id="KW-0547">Nucleotide-binding</keyword>
<proteinExistence type="predicted"/>
<evidence type="ECO:0000256" key="7">
    <source>
        <dbReference type="PIRSR" id="PIRSR630616-2"/>
    </source>
</evidence>
<comment type="caution">
    <text evidence="11">The sequence shown here is derived from an EMBL/GenBank/DDBJ whole genome shotgun (WGS) entry which is preliminary data.</text>
</comment>
<keyword evidence="2" id="KW-0808">Transferase</keyword>
<keyword evidence="12" id="KW-1185">Reference proteome</keyword>
<dbReference type="PROSITE" id="PS50011">
    <property type="entry name" value="PROTEIN_KINASE_DOM"/>
    <property type="match status" value="1"/>
</dbReference>
<evidence type="ECO:0000256" key="6">
    <source>
        <dbReference type="PIRSR" id="PIRSR630616-1"/>
    </source>
</evidence>
<dbReference type="Proteomes" id="UP000692954">
    <property type="component" value="Unassembled WGS sequence"/>
</dbReference>
<evidence type="ECO:0000256" key="9">
    <source>
        <dbReference type="SAM" id="MobiDB-lite"/>
    </source>
</evidence>
<organism evidence="11 12">
    <name type="scientific">Paramecium sonneborni</name>
    <dbReference type="NCBI Taxonomy" id="65129"/>
    <lineage>
        <taxon>Eukaryota</taxon>
        <taxon>Sar</taxon>
        <taxon>Alveolata</taxon>
        <taxon>Ciliophora</taxon>
        <taxon>Intramacronucleata</taxon>
        <taxon>Oligohymenophorea</taxon>
        <taxon>Peniculida</taxon>
        <taxon>Parameciidae</taxon>
        <taxon>Paramecium</taxon>
    </lineage>
</organism>
<feature type="active site" description="Proton acceptor" evidence="6">
    <location>
        <position position="141"/>
    </location>
</feature>
<dbReference type="AlphaFoldDB" id="A0A8S1RBL6"/>
<sequence length="475" mass="57003">MENEKQQSICEGYYIIKTLAIQKNGTKVKLGQKGFELAALKLYKNEEKQLQYLNSEAYILRKLKHPNIIELIDYNEQLKYTKKNGPITYKMGLILEYGSNGDMFQYQKHFQKFDERIARFYFFQMLNTLIYMKNQNICHRDLKIENILFDSEYNLKIADFGFATEYLGLINDFHGGTLPYMAPELFEKREYDGSKVDVFALGQILFIMMTGCFAFQKSNHSSYKLIKEKNHQQFWQEMQNQLNRELPDNFKDLINKMFEYDFNQRISCEECLEHPFLQGPIANLHEIQQQFRAVEDRINQERDIQIYRQREEIKRQREEIQRRQQIEREMQEQMGNDSTFKSSGQDNSNQEKLKKQKNKLMEKYKFNFKDQILKKSSPTQMINEIVTCQERESLFIQIIQIFEENDRITKIHKNKYKLDVDILDEESDVKYKIQIELCDIGDEMLRVDVLNFGYDPIDFNQTLDLLRQKIQEQQS</sequence>
<feature type="compositionally biased region" description="Polar residues" evidence="9">
    <location>
        <begin position="334"/>
        <end position="348"/>
    </location>
</feature>
<dbReference type="PROSITE" id="PS00108">
    <property type="entry name" value="PROTEIN_KINASE_ST"/>
    <property type="match status" value="1"/>
</dbReference>